<keyword evidence="3" id="KW-0255">Endonuclease</keyword>
<keyword evidence="4" id="KW-0378">Hydrolase</keyword>
<dbReference type="NCBIfam" id="TIGR00255">
    <property type="entry name" value="YicC/YloC family endoribonuclease"/>
    <property type="match status" value="1"/>
</dbReference>
<comment type="cofactor">
    <cofactor evidence="1">
        <name>a divalent metal cation</name>
        <dbReference type="ChEBI" id="CHEBI:60240"/>
    </cofactor>
</comment>
<evidence type="ECO:0000259" key="7">
    <source>
        <dbReference type="Pfam" id="PF08340"/>
    </source>
</evidence>
<dbReference type="GO" id="GO:0016787">
    <property type="term" value="F:hydrolase activity"/>
    <property type="evidence" value="ECO:0007669"/>
    <property type="project" value="UniProtKB-KW"/>
</dbReference>
<evidence type="ECO:0000256" key="5">
    <source>
        <dbReference type="ARBA" id="ARBA00035648"/>
    </source>
</evidence>
<organism evidence="8 9">
    <name type="scientific">Alkalicoccus saliphilus</name>
    <dbReference type="NCBI Taxonomy" id="200989"/>
    <lineage>
        <taxon>Bacteria</taxon>
        <taxon>Bacillati</taxon>
        <taxon>Bacillota</taxon>
        <taxon>Bacilli</taxon>
        <taxon>Bacillales</taxon>
        <taxon>Bacillaceae</taxon>
        <taxon>Alkalicoccus</taxon>
    </lineage>
</organism>
<evidence type="ECO:0000256" key="3">
    <source>
        <dbReference type="ARBA" id="ARBA00022759"/>
    </source>
</evidence>
<dbReference type="PANTHER" id="PTHR30636">
    <property type="entry name" value="UPF0701 PROTEIN YICC"/>
    <property type="match status" value="1"/>
</dbReference>
<keyword evidence="2" id="KW-0540">Nuclease</keyword>
<dbReference type="Pfam" id="PF08340">
    <property type="entry name" value="YicC-like_C"/>
    <property type="match status" value="1"/>
</dbReference>
<reference evidence="8 9" key="1">
    <citation type="submission" date="2018-03" db="EMBL/GenBank/DDBJ databases">
        <title>Alkalicoccus saliphilus sp. nov., isolated from a mineral pool.</title>
        <authorList>
            <person name="Zhao B."/>
        </authorList>
    </citation>
    <scope>NUCLEOTIDE SEQUENCE [LARGE SCALE GENOMIC DNA]</scope>
    <source>
        <strain evidence="8 9">6AG</strain>
    </source>
</reference>
<gene>
    <name evidence="8" type="ORF">C6Y45_05010</name>
</gene>
<evidence type="ECO:0000256" key="1">
    <source>
        <dbReference type="ARBA" id="ARBA00001968"/>
    </source>
</evidence>
<evidence type="ECO:0000256" key="4">
    <source>
        <dbReference type="ARBA" id="ARBA00022801"/>
    </source>
</evidence>
<sequence length="291" mass="33186">MVRSMTGFGRSVKQISHGRVTVEIRAVNHRFSDVSVKLPKQWSFMEEKVRRWSASDILRGKVEVSVYLESEGSPGEVHINWPLLTQFQKKFDELKEATGSAEDFPAAAMLQHSDIVYMKQPEADSELLAEELSGCVTEAAREVMKMRRMEGRLLKEDLQKKTDRLRQLTERISMEAPLTKKTVYERLRQRAEEFLSGVEVDESRLLTEVAVHVEKADIEEELIRIESHIGQFLNTLEAEGAVGRKLDFLLQELNREVNTIGSKAASAETGALAVEMKDEIEKLREQVQNIE</sequence>
<comment type="caution">
    <text evidence="8">The sequence shown here is derived from an EMBL/GenBank/DDBJ whole genome shotgun (WGS) entry which is preliminary data.</text>
</comment>
<protein>
    <submittedName>
        <fullName evidence="8">YicC family protein</fullName>
    </submittedName>
</protein>
<evidence type="ECO:0000256" key="2">
    <source>
        <dbReference type="ARBA" id="ARBA00022722"/>
    </source>
</evidence>
<dbReference type="Proteomes" id="UP000240509">
    <property type="component" value="Unassembled WGS sequence"/>
</dbReference>
<evidence type="ECO:0000313" key="9">
    <source>
        <dbReference type="Proteomes" id="UP000240509"/>
    </source>
</evidence>
<evidence type="ECO:0000259" key="6">
    <source>
        <dbReference type="Pfam" id="PF03755"/>
    </source>
</evidence>
<dbReference type="EMBL" id="PZJJ01000005">
    <property type="protein sequence ID" value="PTL39678.1"/>
    <property type="molecule type" value="Genomic_DNA"/>
</dbReference>
<evidence type="ECO:0000313" key="8">
    <source>
        <dbReference type="EMBL" id="PTL39678.1"/>
    </source>
</evidence>
<dbReference type="Pfam" id="PF03755">
    <property type="entry name" value="YicC-like_N"/>
    <property type="match status" value="1"/>
</dbReference>
<dbReference type="InterPro" id="IPR013527">
    <property type="entry name" value="YicC-like_N"/>
</dbReference>
<dbReference type="InterPro" id="IPR005229">
    <property type="entry name" value="YicC/YloC-like"/>
</dbReference>
<dbReference type="AlphaFoldDB" id="A0A2T4U8E5"/>
<dbReference type="PANTHER" id="PTHR30636:SF3">
    <property type="entry name" value="UPF0701 PROTEIN YICC"/>
    <property type="match status" value="1"/>
</dbReference>
<dbReference type="GO" id="GO:0004521">
    <property type="term" value="F:RNA endonuclease activity"/>
    <property type="evidence" value="ECO:0007669"/>
    <property type="project" value="InterPro"/>
</dbReference>
<proteinExistence type="inferred from homology"/>
<keyword evidence="9" id="KW-1185">Reference proteome</keyword>
<feature type="domain" description="Endoribonuclease YicC-like C-terminal" evidence="7">
    <location>
        <begin position="174"/>
        <end position="291"/>
    </location>
</feature>
<feature type="domain" description="Endoribonuclease YicC-like N-terminal" evidence="6">
    <location>
        <begin position="2"/>
        <end position="155"/>
    </location>
</feature>
<name>A0A2T4U8E5_9BACI</name>
<comment type="similarity">
    <text evidence="5">Belongs to the YicC/YloC family.</text>
</comment>
<dbReference type="InterPro" id="IPR013551">
    <property type="entry name" value="YicC-like_C"/>
</dbReference>
<accession>A0A2T4U8E5</accession>